<gene>
    <name evidence="2" type="ORF">NTEN_LOCUS75</name>
</gene>
<evidence type="ECO:0000256" key="1">
    <source>
        <dbReference type="SAM" id="MobiDB-lite"/>
    </source>
</evidence>
<protein>
    <submittedName>
        <fullName evidence="2">Uncharacterized protein</fullName>
    </submittedName>
</protein>
<feature type="region of interest" description="Disordered" evidence="1">
    <location>
        <begin position="56"/>
        <end position="85"/>
    </location>
</feature>
<accession>A0A6H5FTM1</accession>
<reference evidence="2 3" key="1">
    <citation type="submission" date="2020-02" db="EMBL/GenBank/DDBJ databases">
        <authorList>
            <person name="Ferguson B K."/>
        </authorList>
    </citation>
    <scope>NUCLEOTIDE SEQUENCE [LARGE SCALE GENOMIC DNA]</scope>
</reference>
<dbReference type="AlphaFoldDB" id="A0A6H5FTM1"/>
<dbReference type="Proteomes" id="UP000479000">
    <property type="component" value="Unassembled WGS sequence"/>
</dbReference>
<name>A0A6H5FTM1_9HEMI</name>
<dbReference type="EMBL" id="CADCXU010000117">
    <property type="protein sequence ID" value="CAA9993088.1"/>
    <property type="molecule type" value="Genomic_DNA"/>
</dbReference>
<keyword evidence="3" id="KW-1185">Reference proteome</keyword>
<organism evidence="2 3">
    <name type="scientific">Nesidiocoris tenuis</name>
    <dbReference type="NCBI Taxonomy" id="355587"/>
    <lineage>
        <taxon>Eukaryota</taxon>
        <taxon>Metazoa</taxon>
        <taxon>Ecdysozoa</taxon>
        <taxon>Arthropoda</taxon>
        <taxon>Hexapoda</taxon>
        <taxon>Insecta</taxon>
        <taxon>Pterygota</taxon>
        <taxon>Neoptera</taxon>
        <taxon>Paraneoptera</taxon>
        <taxon>Hemiptera</taxon>
        <taxon>Heteroptera</taxon>
        <taxon>Panheteroptera</taxon>
        <taxon>Cimicomorpha</taxon>
        <taxon>Miridae</taxon>
        <taxon>Dicyphina</taxon>
        <taxon>Nesidiocoris</taxon>
    </lineage>
</organism>
<evidence type="ECO:0000313" key="2">
    <source>
        <dbReference type="EMBL" id="CAA9993088.1"/>
    </source>
</evidence>
<sequence length="159" mass="17714">MKKEMYVTDIQLISFVKTPRINSTSKVTVLSVEEVPSKSQCMEVMGGYGGGYSGYSPPTGLPSPPVSVSSPPQQHMKTPSHLIDSRPPMQQSKWKYCDRPKIENRNGASEKNFFLYTFTQNHFPNKCLSWSVLSPCNALWTKSGLILQKNASETAVPLQ</sequence>
<evidence type="ECO:0000313" key="3">
    <source>
        <dbReference type="Proteomes" id="UP000479000"/>
    </source>
</evidence>
<proteinExistence type="predicted"/>